<dbReference type="PANTHER" id="PTHR33055">
    <property type="entry name" value="TRANSPOSASE FOR INSERTION SEQUENCE ELEMENT IS1111A"/>
    <property type="match status" value="1"/>
</dbReference>
<dbReference type="GO" id="GO:0003677">
    <property type="term" value="F:DNA binding"/>
    <property type="evidence" value="ECO:0007669"/>
    <property type="project" value="InterPro"/>
</dbReference>
<dbReference type="InterPro" id="IPR047650">
    <property type="entry name" value="Transpos_IS110"/>
</dbReference>
<reference evidence="4" key="1">
    <citation type="submission" date="2020-08" db="EMBL/GenBank/DDBJ databases">
        <title>Multicomponent nature underlies the extraordinary mechanical properties of spider dragline silk.</title>
        <authorList>
            <person name="Kono N."/>
            <person name="Nakamura H."/>
            <person name="Mori M."/>
            <person name="Yoshida Y."/>
            <person name="Ohtoshi R."/>
            <person name="Malay A.D."/>
            <person name="Moran D.A.P."/>
            <person name="Tomita M."/>
            <person name="Numata K."/>
            <person name="Arakawa K."/>
        </authorList>
    </citation>
    <scope>NUCLEOTIDE SEQUENCE</scope>
</reference>
<dbReference type="PANTHER" id="PTHR33055:SF3">
    <property type="entry name" value="PUTATIVE TRANSPOSASE FOR IS117-RELATED"/>
    <property type="match status" value="1"/>
</dbReference>
<dbReference type="Pfam" id="PF01548">
    <property type="entry name" value="DEDD_Tnp_IS110"/>
    <property type="match status" value="1"/>
</dbReference>
<comment type="caution">
    <text evidence="4">The sequence shown here is derived from an EMBL/GenBank/DDBJ whole genome shotgun (WGS) entry which is preliminary data.</text>
</comment>
<keyword evidence="1" id="KW-0175">Coiled coil</keyword>
<proteinExistence type="predicted"/>
<dbReference type="Proteomes" id="UP000887013">
    <property type="component" value="Unassembled WGS sequence"/>
</dbReference>
<feature type="domain" description="Transposase IS116/IS110/IS902 C-terminal" evidence="3">
    <location>
        <begin position="197"/>
        <end position="281"/>
    </location>
</feature>
<organism evidence="4 5">
    <name type="scientific">Nephila pilipes</name>
    <name type="common">Giant wood spider</name>
    <name type="synonym">Nephila maculata</name>
    <dbReference type="NCBI Taxonomy" id="299642"/>
    <lineage>
        <taxon>Eukaryota</taxon>
        <taxon>Metazoa</taxon>
        <taxon>Ecdysozoa</taxon>
        <taxon>Arthropoda</taxon>
        <taxon>Chelicerata</taxon>
        <taxon>Arachnida</taxon>
        <taxon>Araneae</taxon>
        <taxon>Araneomorphae</taxon>
        <taxon>Entelegynae</taxon>
        <taxon>Araneoidea</taxon>
        <taxon>Nephilidae</taxon>
        <taxon>Nephila</taxon>
    </lineage>
</organism>
<dbReference type="AlphaFoldDB" id="A0A8X6PWP4"/>
<dbReference type="EMBL" id="BMAW01072844">
    <property type="protein sequence ID" value="GFT84967.1"/>
    <property type="molecule type" value="Genomic_DNA"/>
</dbReference>
<feature type="coiled-coil region" evidence="1">
    <location>
        <begin position="167"/>
        <end position="194"/>
    </location>
</feature>
<dbReference type="InterPro" id="IPR003346">
    <property type="entry name" value="Transposase_20"/>
</dbReference>
<dbReference type="NCBIfam" id="NF033542">
    <property type="entry name" value="transpos_IS110"/>
    <property type="match status" value="1"/>
</dbReference>
<evidence type="ECO:0000256" key="1">
    <source>
        <dbReference type="SAM" id="Coils"/>
    </source>
</evidence>
<accession>A0A8X6PWP4</accession>
<dbReference type="GO" id="GO:0006313">
    <property type="term" value="P:DNA transposition"/>
    <property type="evidence" value="ECO:0007669"/>
    <property type="project" value="InterPro"/>
</dbReference>
<evidence type="ECO:0000313" key="4">
    <source>
        <dbReference type="EMBL" id="GFT84967.1"/>
    </source>
</evidence>
<protein>
    <submittedName>
        <fullName evidence="4">Pilin gene-inverting protein</fullName>
    </submittedName>
</protein>
<name>A0A8X6PWP4_NEPPI</name>
<sequence length="322" mass="36504">MQVNAILGVDIAKQKFDACLLVGSKKRHKVFHNNQEGFEKFIAWCNHHEAEFIHLCLEATGCYSEDLVNFMYDLGHNVSVINPAQIKAFSKSELLRNKTDKSDAAMIARFCIANKPNLWKPASLEVRRLRDLYRCLQAFKDDKLQQMNRLENKNMDSSCKQAILELIATIDTQIAAIEKEIDDHINNHSHLKNMIEKIKTVKGIGYLTAVAVVAEMLSVDNFDHARQFAAFAGLNPGHYQSGSSVSKKSRICKIGSERIRKALYMPAIVAKNHNSHFQKFCQRLESKGKCPMVIIVALMRKLMHVFFGILKNNQPFNGGLVK</sequence>
<dbReference type="InterPro" id="IPR002525">
    <property type="entry name" value="Transp_IS110-like_N"/>
</dbReference>
<dbReference type="Pfam" id="PF02371">
    <property type="entry name" value="Transposase_20"/>
    <property type="match status" value="1"/>
</dbReference>
<dbReference type="GO" id="GO:0004803">
    <property type="term" value="F:transposase activity"/>
    <property type="evidence" value="ECO:0007669"/>
    <property type="project" value="InterPro"/>
</dbReference>
<evidence type="ECO:0000313" key="5">
    <source>
        <dbReference type="Proteomes" id="UP000887013"/>
    </source>
</evidence>
<feature type="domain" description="Transposase IS110-like N-terminal" evidence="2">
    <location>
        <begin position="7"/>
        <end position="151"/>
    </location>
</feature>
<keyword evidence="5" id="KW-1185">Reference proteome</keyword>
<dbReference type="OrthoDB" id="8116317at2759"/>
<evidence type="ECO:0000259" key="2">
    <source>
        <dbReference type="Pfam" id="PF01548"/>
    </source>
</evidence>
<gene>
    <name evidence="4" type="primary">piv</name>
    <name evidence="4" type="ORF">NPIL_683221</name>
</gene>
<evidence type="ECO:0000259" key="3">
    <source>
        <dbReference type="Pfam" id="PF02371"/>
    </source>
</evidence>